<accession>X1PMQ2</accession>
<proteinExistence type="predicted"/>
<protein>
    <recommendedName>
        <fullName evidence="1">Dockerin domain-containing protein</fullName>
    </recommendedName>
</protein>
<dbReference type="Pfam" id="PF00404">
    <property type="entry name" value="Dockerin_1"/>
    <property type="match status" value="1"/>
</dbReference>
<dbReference type="GO" id="GO:0004553">
    <property type="term" value="F:hydrolase activity, hydrolyzing O-glycosyl compounds"/>
    <property type="evidence" value="ECO:0007669"/>
    <property type="project" value="InterPro"/>
</dbReference>
<dbReference type="InterPro" id="IPR016134">
    <property type="entry name" value="Dockerin_dom"/>
</dbReference>
<reference evidence="2" key="1">
    <citation type="journal article" date="2014" name="Front. Microbiol.">
        <title>High frequency of phylogenetically diverse reductive dehalogenase-homologous genes in deep subseafloor sedimentary metagenomes.</title>
        <authorList>
            <person name="Kawai M."/>
            <person name="Futagami T."/>
            <person name="Toyoda A."/>
            <person name="Takaki Y."/>
            <person name="Nishi S."/>
            <person name="Hori S."/>
            <person name="Arai W."/>
            <person name="Tsubouchi T."/>
            <person name="Morono Y."/>
            <person name="Uchiyama I."/>
            <person name="Ito T."/>
            <person name="Fujiyama A."/>
            <person name="Inagaki F."/>
            <person name="Takami H."/>
        </authorList>
    </citation>
    <scope>NUCLEOTIDE SEQUENCE</scope>
    <source>
        <strain evidence="2">Expedition CK06-06</strain>
    </source>
</reference>
<organism evidence="2">
    <name type="scientific">marine sediment metagenome</name>
    <dbReference type="NCBI Taxonomy" id="412755"/>
    <lineage>
        <taxon>unclassified sequences</taxon>
        <taxon>metagenomes</taxon>
        <taxon>ecological metagenomes</taxon>
    </lineage>
</organism>
<dbReference type="AlphaFoldDB" id="X1PMQ2"/>
<dbReference type="Gene3D" id="1.10.1330.10">
    <property type="entry name" value="Dockerin domain"/>
    <property type="match status" value="1"/>
</dbReference>
<feature type="non-terminal residue" evidence="2">
    <location>
        <position position="1"/>
    </location>
</feature>
<sequence>VEITATWVGDTVSITSVEPGDGNGDGTVNALDITVVERIIGGLDAETSGADANQDGVVNALDITKVELIIGGLG</sequence>
<evidence type="ECO:0000259" key="1">
    <source>
        <dbReference type="PROSITE" id="PS51766"/>
    </source>
</evidence>
<dbReference type="CDD" id="cd14256">
    <property type="entry name" value="Dockerin_I"/>
    <property type="match status" value="1"/>
</dbReference>
<dbReference type="PROSITE" id="PS51766">
    <property type="entry name" value="DOCKERIN"/>
    <property type="match status" value="1"/>
</dbReference>
<gene>
    <name evidence="2" type="ORF">S06H3_58855</name>
</gene>
<dbReference type="InterPro" id="IPR002105">
    <property type="entry name" value="Dockerin_1_rpt"/>
</dbReference>
<name>X1PMQ2_9ZZZZ</name>
<feature type="domain" description="Dockerin" evidence="1">
    <location>
        <begin position="15"/>
        <end position="74"/>
    </location>
</feature>
<dbReference type="EMBL" id="BARV01038151">
    <property type="protein sequence ID" value="GAI57532.1"/>
    <property type="molecule type" value="Genomic_DNA"/>
</dbReference>
<dbReference type="InterPro" id="IPR036439">
    <property type="entry name" value="Dockerin_dom_sf"/>
</dbReference>
<comment type="caution">
    <text evidence="2">The sequence shown here is derived from an EMBL/GenBank/DDBJ whole genome shotgun (WGS) entry which is preliminary data.</text>
</comment>
<dbReference type="GO" id="GO:0000272">
    <property type="term" value="P:polysaccharide catabolic process"/>
    <property type="evidence" value="ECO:0007669"/>
    <property type="project" value="InterPro"/>
</dbReference>
<dbReference type="SUPFAM" id="SSF63446">
    <property type="entry name" value="Type I dockerin domain"/>
    <property type="match status" value="1"/>
</dbReference>
<evidence type="ECO:0000313" key="2">
    <source>
        <dbReference type="EMBL" id="GAI57532.1"/>
    </source>
</evidence>